<sequence length="84" mass="9170">MTRTIPELAPPSKFRTTPKGGRLATTYDLTCPHTRRISGGIGVSYLEPSGPEAETLPPGHRGLSITGREEFQIHNQFSSLHLEA</sequence>
<proteinExistence type="predicted"/>
<accession>A0A4Y2TKK5</accession>
<evidence type="ECO:0000313" key="3">
    <source>
        <dbReference type="Proteomes" id="UP000499080"/>
    </source>
</evidence>
<protein>
    <submittedName>
        <fullName evidence="2">Uncharacterized protein</fullName>
    </submittedName>
</protein>
<dbReference type="EMBL" id="BGPR01028461">
    <property type="protein sequence ID" value="GBN99635.1"/>
    <property type="molecule type" value="Genomic_DNA"/>
</dbReference>
<feature type="region of interest" description="Disordered" evidence="1">
    <location>
        <begin position="1"/>
        <end position="21"/>
    </location>
</feature>
<name>A0A4Y2TKK5_ARAVE</name>
<evidence type="ECO:0000313" key="2">
    <source>
        <dbReference type="EMBL" id="GBN99635.1"/>
    </source>
</evidence>
<comment type="caution">
    <text evidence="2">The sequence shown here is derived from an EMBL/GenBank/DDBJ whole genome shotgun (WGS) entry which is preliminary data.</text>
</comment>
<reference evidence="2 3" key="1">
    <citation type="journal article" date="2019" name="Sci. Rep.">
        <title>Orb-weaving spider Araneus ventricosus genome elucidates the spidroin gene catalogue.</title>
        <authorList>
            <person name="Kono N."/>
            <person name="Nakamura H."/>
            <person name="Ohtoshi R."/>
            <person name="Moran D.A.P."/>
            <person name="Shinohara A."/>
            <person name="Yoshida Y."/>
            <person name="Fujiwara M."/>
            <person name="Mori M."/>
            <person name="Tomita M."/>
            <person name="Arakawa K."/>
        </authorList>
    </citation>
    <scope>NUCLEOTIDE SEQUENCE [LARGE SCALE GENOMIC DNA]</scope>
</reference>
<evidence type="ECO:0000256" key="1">
    <source>
        <dbReference type="SAM" id="MobiDB-lite"/>
    </source>
</evidence>
<keyword evidence="3" id="KW-1185">Reference proteome</keyword>
<dbReference type="Proteomes" id="UP000499080">
    <property type="component" value="Unassembled WGS sequence"/>
</dbReference>
<organism evidence="2 3">
    <name type="scientific">Araneus ventricosus</name>
    <name type="common">Orbweaver spider</name>
    <name type="synonym">Epeira ventricosa</name>
    <dbReference type="NCBI Taxonomy" id="182803"/>
    <lineage>
        <taxon>Eukaryota</taxon>
        <taxon>Metazoa</taxon>
        <taxon>Ecdysozoa</taxon>
        <taxon>Arthropoda</taxon>
        <taxon>Chelicerata</taxon>
        <taxon>Arachnida</taxon>
        <taxon>Araneae</taxon>
        <taxon>Araneomorphae</taxon>
        <taxon>Entelegynae</taxon>
        <taxon>Araneoidea</taxon>
        <taxon>Araneidae</taxon>
        <taxon>Araneus</taxon>
    </lineage>
</organism>
<dbReference type="AlphaFoldDB" id="A0A4Y2TKK5"/>
<gene>
    <name evidence="2" type="ORF">AVEN_207155_1</name>
</gene>